<dbReference type="InterPro" id="IPR050613">
    <property type="entry name" value="Sec_Metabolite_Reg"/>
</dbReference>
<keyword evidence="7" id="KW-1185">Reference proteome</keyword>
<keyword evidence="2" id="KW-0479">Metal-binding</keyword>
<dbReference type="InterPro" id="IPR001138">
    <property type="entry name" value="Zn2Cys6_DnaBD"/>
</dbReference>
<dbReference type="PANTHER" id="PTHR31001:SF50">
    <property type="entry name" value="ZN(II)2CYS6 TRANSCRIPTION FACTOR (EUROFUNG)"/>
    <property type="match status" value="1"/>
</dbReference>
<keyword evidence="3" id="KW-0539">Nucleus</keyword>
<dbReference type="PANTHER" id="PTHR31001">
    <property type="entry name" value="UNCHARACTERIZED TRANSCRIPTIONAL REGULATORY PROTEIN"/>
    <property type="match status" value="1"/>
</dbReference>
<evidence type="ECO:0000256" key="1">
    <source>
        <dbReference type="ARBA" id="ARBA00004123"/>
    </source>
</evidence>
<comment type="subcellular location">
    <subcellularLocation>
        <location evidence="1">Nucleus</location>
    </subcellularLocation>
</comment>
<feature type="region of interest" description="Disordered" evidence="4">
    <location>
        <begin position="142"/>
        <end position="165"/>
    </location>
</feature>
<dbReference type="Proteomes" id="UP001305779">
    <property type="component" value="Unassembled WGS sequence"/>
</dbReference>
<name>A0ABR0F0Z2_ZASCE</name>
<dbReference type="CDD" id="cd00067">
    <property type="entry name" value="GAL4"/>
    <property type="match status" value="1"/>
</dbReference>
<dbReference type="SMART" id="SM00066">
    <property type="entry name" value="GAL4"/>
    <property type="match status" value="1"/>
</dbReference>
<protein>
    <recommendedName>
        <fullName evidence="5">Zn(2)-C6 fungal-type domain-containing protein</fullName>
    </recommendedName>
</protein>
<reference evidence="6 7" key="1">
    <citation type="journal article" date="2023" name="G3 (Bethesda)">
        <title>A chromosome-level genome assembly of Zasmidium syzygii isolated from banana leaves.</title>
        <authorList>
            <person name="van Westerhoven A.C."/>
            <person name="Mehrabi R."/>
            <person name="Talebi R."/>
            <person name="Steentjes M.B.F."/>
            <person name="Corcolon B."/>
            <person name="Chong P.A."/>
            <person name="Kema G.H.J."/>
            <person name="Seidl M.F."/>
        </authorList>
    </citation>
    <scope>NUCLEOTIDE SEQUENCE [LARGE SCALE GENOMIC DNA]</scope>
    <source>
        <strain evidence="6 7">P124</strain>
    </source>
</reference>
<dbReference type="PROSITE" id="PS50048">
    <property type="entry name" value="ZN2_CY6_FUNGAL_2"/>
    <property type="match status" value="1"/>
</dbReference>
<proteinExistence type="predicted"/>
<accession>A0ABR0F0Z2</accession>
<evidence type="ECO:0000313" key="6">
    <source>
        <dbReference type="EMBL" id="KAK4507397.1"/>
    </source>
</evidence>
<evidence type="ECO:0000259" key="5">
    <source>
        <dbReference type="PROSITE" id="PS50048"/>
    </source>
</evidence>
<dbReference type="SUPFAM" id="SSF57701">
    <property type="entry name" value="Zn2/Cys6 DNA-binding domain"/>
    <property type="match status" value="1"/>
</dbReference>
<evidence type="ECO:0000313" key="7">
    <source>
        <dbReference type="Proteomes" id="UP001305779"/>
    </source>
</evidence>
<feature type="domain" description="Zn(2)-C6 fungal-type" evidence="5">
    <location>
        <begin position="23"/>
        <end position="52"/>
    </location>
</feature>
<dbReference type="InterPro" id="IPR007219">
    <property type="entry name" value="XnlR_reg_dom"/>
</dbReference>
<comment type="caution">
    <text evidence="6">The sequence shown here is derived from an EMBL/GenBank/DDBJ whole genome shotgun (WGS) entry which is preliminary data.</text>
</comment>
<dbReference type="CDD" id="cd12148">
    <property type="entry name" value="fungal_TF_MHR"/>
    <property type="match status" value="1"/>
</dbReference>
<sequence length="724" mass="80793">MDPPPPPPSGSTDANGVQHIRLACQACQRKKIKCDRTFPCGQCQRSSLQCAQSTRKPRVKRVGKKAVDSELRSRITKLESLVESLNGEVGAQEEEIPKAVPSENPQHPQEQHDAPSPSVGKYMGSPFWATLVNEVQALRDALEEDPSDAEPPLVQPVPAPTTEASTEHDILICPPASIAVMPGALLDPPPAIMKQLDEIFLKNVDPVFKVLHRPTVERFLEGESYLSHPPDAPPNKALRATMWFAAVTTISDAECFARFRFSRNDLLQLYRRHVDVALAQADLINTSDLATLQAFVLYTASARITDRSRRAWTMTGLVVRIAHGIGLHREIANDSPYMKEIKRRLWHQIRVLDAFSAVDRGTELLVQMSTSDTPLPSNVNDSEFNESTESIQNREEGLSDMTFNLMAHWATTLTMKLLTPEESGAKGQTWQQRLDSSLNLGKQLRERYLQYCDLSIPFHRFLYTVGNSMAASSVLRAVRPMQKHVSSVPPRVDSPFVLQLAVNSLRESEATHQDPETEGWRWIFWVQWHALAVALAGLCSIRDNELANTAWQYVDKAYERHARHVADSRSGMLWKPIEKLYKKASAFRDGPTSTRKPSPRQTMSISALTIPEENMENLSINMPSTSAGTNYPMTSGQAQLPVGAMPLSGVLNAPMDVSWSEGYAGMSPLQMGDMSWMDWERIMEDISGLQSSDSGFSNSNLSMSNLQGMNMGGEWPYQMQQNRL</sequence>
<dbReference type="SMART" id="SM00906">
    <property type="entry name" value="Fungal_trans"/>
    <property type="match status" value="1"/>
</dbReference>
<gene>
    <name evidence="6" type="ORF">PRZ48_001132</name>
</gene>
<evidence type="ECO:0000256" key="3">
    <source>
        <dbReference type="ARBA" id="ARBA00023242"/>
    </source>
</evidence>
<dbReference type="EMBL" id="JAXOVC010000001">
    <property type="protein sequence ID" value="KAK4507397.1"/>
    <property type="molecule type" value="Genomic_DNA"/>
</dbReference>
<evidence type="ECO:0000256" key="4">
    <source>
        <dbReference type="SAM" id="MobiDB-lite"/>
    </source>
</evidence>
<dbReference type="Pfam" id="PF00172">
    <property type="entry name" value="Zn_clus"/>
    <property type="match status" value="1"/>
</dbReference>
<dbReference type="Gene3D" id="4.10.240.10">
    <property type="entry name" value="Zn(2)-C6 fungal-type DNA-binding domain"/>
    <property type="match status" value="1"/>
</dbReference>
<dbReference type="Pfam" id="PF04082">
    <property type="entry name" value="Fungal_trans"/>
    <property type="match status" value="1"/>
</dbReference>
<organism evidence="6 7">
    <name type="scientific">Zasmidium cellare</name>
    <name type="common">Wine cellar mold</name>
    <name type="synonym">Racodium cellare</name>
    <dbReference type="NCBI Taxonomy" id="395010"/>
    <lineage>
        <taxon>Eukaryota</taxon>
        <taxon>Fungi</taxon>
        <taxon>Dikarya</taxon>
        <taxon>Ascomycota</taxon>
        <taxon>Pezizomycotina</taxon>
        <taxon>Dothideomycetes</taxon>
        <taxon>Dothideomycetidae</taxon>
        <taxon>Mycosphaerellales</taxon>
        <taxon>Mycosphaerellaceae</taxon>
        <taxon>Zasmidium</taxon>
    </lineage>
</organism>
<evidence type="ECO:0000256" key="2">
    <source>
        <dbReference type="ARBA" id="ARBA00022723"/>
    </source>
</evidence>
<dbReference type="InterPro" id="IPR036864">
    <property type="entry name" value="Zn2-C6_fun-type_DNA-bd_sf"/>
</dbReference>